<feature type="domain" description="HTH araC/xylS-type" evidence="9">
    <location>
        <begin position="265"/>
        <end position="363"/>
    </location>
</feature>
<dbReference type="InterPro" id="IPR020449">
    <property type="entry name" value="Tscrpt_reg_AraC-type_HTH"/>
</dbReference>
<organism evidence="11 12">
    <name type="scientific">Candidatus Pristimantibacillus lignocellulolyticus</name>
    <dbReference type="NCBI Taxonomy" id="2994561"/>
    <lineage>
        <taxon>Bacteria</taxon>
        <taxon>Bacillati</taxon>
        <taxon>Bacillota</taxon>
        <taxon>Bacilli</taxon>
        <taxon>Bacillales</taxon>
        <taxon>Paenibacillaceae</taxon>
        <taxon>Candidatus Pristimantibacillus</taxon>
    </lineage>
</organism>
<evidence type="ECO:0000256" key="6">
    <source>
        <dbReference type="ARBA" id="ARBA00023125"/>
    </source>
</evidence>
<dbReference type="CDD" id="cd17536">
    <property type="entry name" value="REC_YesN-like"/>
    <property type="match status" value="1"/>
</dbReference>
<dbReference type="InterPro" id="IPR009057">
    <property type="entry name" value="Homeodomain-like_sf"/>
</dbReference>
<dbReference type="PROSITE" id="PS00041">
    <property type="entry name" value="HTH_ARAC_FAMILY_1"/>
    <property type="match status" value="1"/>
</dbReference>
<dbReference type="Gene3D" id="1.10.10.60">
    <property type="entry name" value="Homeodomain-like"/>
    <property type="match status" value="2"/>
</dbReference>
<keyword evidence="6" id="KW-0238">DNA-binding</keyword>
<dbReference type="SMART" id="SM00342">
    <property type="entry name" value="HTH_ARAC"/>
    <property type="match status" value="1"/>
</dbReference>
<evidence type="ECO:0000256" key="8">
    <source>
        <dbReference type="PROSITE-ProRule" id="PRU00169"/>
    </source>
</evidence>
<proteinExistence type="predicted"/>
<comment type="subcellular location">
    <subcellularLocation>
        <location evidence="1">Cytoplasm</location>
    </subcellularLocation>
</comment>
<evidence type="ECO:0000313" key="12">
    <source>
        <dbReference type="Proteomes" id="UP001056756"/>
    </source>
</evidence>
<name>A0A9J6ZK07_9BACL</name>
<dbReference type="PRINTS" id="PR00032">
    <property type="entry name" value="HTHARAC"/>
</dbReference>
<protein>
    <submittedName>
        <fullName evidence="11">Response regulator</fullName>
    </submittedName>
</protein>
<evidence type="ECO:0000256" key="1">
    <source>
        <dbReference type="ARBA" id="ARBA00004496"/>
    </source>
</evidence>
<dbReference type="InterPro" id="IPR018060">
    <property type="entry name" value="HTH_AraC"/>
</dbReference>
<dbReference type="Proteomes" id="UP001056756">
    <property type="component" value="Chromosome"/>
</dbReference>
<dbReference type="InterPro" id="IPR018062">
    <property type="entry name" value="HTH_AraC-typ_CS"/>
</dbReference>
<dbReference type="SMART" id="SM00448">
    <property type="entry name" value="REC"/>
    <property type="match status" value="1"/>
</dbReference>
<dbReference type="Gene3D" id="3.40.50.2300">
    <property type="match status" value="1"/>
</dbReference>
<feature type="domain" description="Response regulatory" evidence="10">
    <location>
        <begin position="3"/>
        <end position="121"/>
    </location>
</feature>
<evidence type="ECO:0000313" key="11">
    <source>
        <dbReference type="EMBL" id="URN96412.1"/>
    </source>
</evidence>
<keyword evidence="2" id="KW-0963">Cytoplasm</keyword>
<dbReference type="InterPro" id="IPR001789">
    <property type="entry name" value="Sig_transdc_resp-reg_receiver"/>
</dbReference>
<dbReference type="PANTHER" id="PTHR42713">
    <property type="entry name" value="HISTIDINE KINASE-RELATED"/>
    <property type="match status" value="1"/>
</dbReference>
<feature type="modified residue" description="4-aspartylphosphate" evidence="8">
    <location>
        <position position="55"/>
    </location>
</feature>
<dbReference type="GO" id="GO:0003700">
    <property type="term" value="F:DNA-binding transcription factor activity"/>
    <property type="evidence" value="ECO:0007669"/>
    <property type="project" value="InterPro"/>
</dbReference>
<dbReference type="GO" id="GO:0000160">
    <property type="term" value="P:phosphorelay signal transduction system"/>
    <property type="evidence" value="ECO:0007669"/>
    <property type="project" value="UniProtKB-KW"/>
</dbReference>
<dbReference type="PROSITE" id="PS01124">
    <property type="entry name" value="HTH_ARAC_FAMILY_2"/>
    <property type="match status" value="1"/>
</dbReference>
<dbReference type="GO" id="GO:0005737">
    <property type="term" value="C:cytoplasm"/>
    <property type="evidence" value="ECO:0007669"/>
    <property type="project" value="UniProtKB-SubCell"/>
</dbReference>
<keyword evidence="3 8" id="KW-0597">Phosphoprotein</keyword>
<keyword evidence="7" id="KW-0804">Transcription</keyword>
<reference evidence="11" key="1">
    <citation type="submission" date="2022-05" db="EMBL/GenBank/DDBJ databases">
        <title>Novel bacterial taxa in a minimal lignocellulolytic consortium and its capacity to transform plastics disclosed by genome-resolved metagenomics.</title>
        <authorList>
            <person name="Rodriguez C.A.D."/>
            <person name="Diaz-Garcia L."/>
            <person name="Herrera K."/>
            <person name="Tarazona N.A."/>
            <person name="Sproer C."/>
            <person name="Overmann J."/>
            <person name="Jimenez D.J."/>
        </authorList>
    </citation>
    <scope>NUCLEOTIDE SEQUENCE</scope>
    <source>
        <strain evidence="11">MAG5</strain>
    </source>
</reference>
<evidence type="ECO:0000256" key="5">
    <source>
        <dbReference type="ARBA" id="ARBA00023015"/>
    </source>
</evidence>
<evidence type="ECO:0000256" key="4">
    <source>
        <dbReference type="ARBA" id="ARBA00023012"/>
    </source>
</evidence>
<keyword evidence="5" id="KW-0805">Transcription regulation</keyword>
<dbReference type="EMBL" id="CP097899">
    <property type="protein sequence ID" value="URN96412.1"/>
    <property type="molecule type" value="Genomic_DNA"/>
</dbReference>
<evidence type="ECO:0000256" key="2">
    <source>
        <dbReference type="ARBA" id="ARBA00022490"/>
    </source>
</evidence>
<dbReference type="PANTHER" id="PTHR42713:SF3">
    <property type="entry name" value="TRANSCRIPTIONAL REGULATORY PROTEIN HPTR"/>
    <property type="match status" value="1"/>
</dbReference>
<dbReference type="InterPro" id="IPR051552">
    <property type="entry name" value="HptR"/>
</dbReference>
<evidence type="ECO:0000256" key="7">
    <source>
        <dbReference type="ARBA" id="ARBA00023163"/>
    </source>
</evidence>
<dbReference type="InterPro" id="IPR011006">
    <property type="entry name" value="CheY-like_superfamily"/>
</dbReference>
<keyword evidence="4" id="KW-0902">Two-component regulatory system</keyword>
<evidence type="ECO:0000256" key="3">
    <source>
        <dbReference type="ARBA" id="ARBA00022553"/>
    </source>
</evidence>
<gene>
    <name evidence="11" type="ORF">NAG76_09410</name>
</gene>
<dbReference type="AlphaFoldDB" id="A0A9J6ZK07"/>
<accession>A0A9J6ZK07</accession>
<dbReference type="SUPFAM" id="SSF46689">
    <property type="entry name" value="Homeodomain-like"/>
    <property type="match status" value="2"/>
</dbReference>
<sequence length="365" mass="41994">MYTVLLVDDEPLVLEGLRFMINWESYGFRVCGEASDGEEALERIQELNPDLVVTDISMPIMDGLQLIEYSKQVLNTKGHFFILSGYDDFTFARKALTYGVFNYWLKPIDVEEIHTSLLKLHIEWSHRDYGEIVSSQSTNSNLGAVWNIPEVVDPLFEAEDRLLLAIINGNGAAIDEAAQLLCRQLELSFADDNKGSKVFLSNVLLELSWKVLEGQRTFPDEEGKRGLPLPMLPNSLDRWLDVLTTFAHKVAEQLAWQRSVNGTAWEAARLIRERYHEPLQLQTIARILHFQPAYLGQLFKKQMGMSFLDYVHRTRVEEGRKLLRREDMKIADVARAVGYTDPEQFASKFKQLIKMTPSQYRNSQF</sequence>
<dbReference type="PROSITE" id="PS50110">
    <property type="entry name" value="RESPONSE_REGULATORY"/>
    <property type="match status" value="1"/>
</dbReference>
<dbReference type="Pfam" id="PF00072">
    <property type="entry name" value="Response_reg"/>
    <property type="match status" value="1"/>
</dbReference>
<evidence type="ECO:0000259" key="10">
    <source>
        <dbReference type="PROSITE" id="PS50110"/>
    </source>
</evidence>
<dbReference type="KEGG" id="plig:NAG76_09410"/>
<dbReference type="GO" id="GO:0043565">
    <property type="term" value="F:sequence-specific DNA binding"/>
    <property type="evidence" value="ECO:0007669"/>
    <property type="project" value="InterPro"/>
</dbReference>
<dbReference type="Pfam" id="PF12833">
    <property type="entry name" value="HTH_18"/>
    <property type="match status" value="1"/>
</dbReference>
<dbReference type="SUPFAM" id="SSF52172">
    <property type="entry name" value="CheY-like"/>
    <property type="match status" value="1"/>
</dbReference>
<evidence type="ECO:0000259" key="9">
    <source>
        <dbReference type="PROSITE" id="PS01124"/>
    </source>
</evidence>